<evidence type="ECO:0000313" key="7">
    <source>
        <dbReference type="Proteomes" id="UP000621560"/>
    </source>
</evidence>
<comment type="caution">
    <text evidence="6">The sequence shown here is derived from an EMBL/GenBank/DDBJ whole genome shotgun (WGS) entry which is preliminary data.</text>
</comment>
<dbReference type="GO" id="GO:0043565">
    <property type="term" value="F:sequence-specific DNA binding"/>
    <property type="evidence" value="ECO:0007669"/>
    <property type="project" value="InterPro"/>
</dbReference>
<dbReference type="PROSITE" id="PS01124">
    <property type="entry name" value="HTH_ARAC_FAMILY_2"/>
    <property type="match status" value="1"/>
</dbReference>
<feature type="transmembrane region" description="Helical" evidence="4">
    <location>
        <begin position="255"/>
        <end position="279"/>
    </location>
</feature>
<dbReference type="PANTHER" id="PTHR43280:SF2">
    <property type="entry name" value="HTH-TYPE TRANSCRIPTIONAL REGULATOR EXSA"/>
    <property type="match status" value="1"/>
</dbReference>
<dbReference type="SMART" id="SM00342">
    <property type="entry name" value="HTH_ARAC"/>
    <property type="match status" value="1"/>
</dbReference>
<dbReference type="EMBL" id="JACXIZ010000020">
    <property type="protein sequence ID" value="MBD2845954.1"/>
    <property type="molecule type" value="Genomic_DNA"/>
</dbReference>
<dbReference type="SUPFAM" id="SSF46689">
    <property type="entry name" value="Homeodomain-like"/>
    <property type="match status" value="1"/>
</dbReference>
<reference evidence="6" key="1">
    <citation type="submission" date="2020-09" db="EMBL/GenBank/DDBJ databases">
        <title>A novel bacterium of genus Paenibacillus, isolated from South China Sea.</title>
        <authorList>
            <person name="Huang H."/>
            <person name="Mo K."/>
            <person name="Hu Y."/>
        </authorList>
    </citation>
    <scope>NUCLEOTIDE SEQUENCE</scope>
    <source>
        <strain evidence="6">IB182496</strain>
    </source>
</reference>
<keyword evidence="7" id="KW-1185">Reference proteome</keyword>
<feature type="transmembrane region" description="Helical" evidence="4">
    <location>
        <begin position="12"/>
        <end position="34"/>
    </location>
</feature>
<keyword evidence="4" id="KW-1133">Transmembrane helix</keyword>
<keyword evidence="2" id="KW-0238">DNA-binding</keyword>
<evidence type="ECO:0000259" key="5">
    <source>
        <dbReference type="PROSITE" id="PS01124"/>
    </source>
</evidence>
<dbReference type="InterPro" id="IPR009057">
    <property type="entry name" value="Homeodomain-like_sf"/>
</dbReference>
<evidence type="ECO:0000256" key="3">
    <source>
        <dbReference type="ARBA" id="ARBA00023163"/>
    </source>
</evidence>
<dbReference type="AlphaFoldDB" id="A0A927GRS6"/>
<accession>A0A927GRS6</accession>
<dbReference type="Proteomes" id="UP000621560">
    <property type="component" value="Unassembled WGS sequence"/>
</dbReference>
<protein>
    <submittedName>
        <fullName evidence="6">AraC family transcriptional regulator</fullName>
    </submittedName>
</protein>
<dbReference type="InterPro" id="IPR018060">
    <property type="entry name" value="HTH_AraC"/>
</dbReference>
<evidence type="ECO:0000256" key="4">
    <source>
        <dbReference type="SAM" id="Phobius"/>
    </source>
</evidence>
<gene>
    <name evidence="6" type="ORF">IDH44_12185</name>
</gene>
<evidence type="ECO:0000256" key="2">
    <source>
        <dbReference type="ARBA" id="ARBA00023125"/>
    </source>
</evidence>
<organism evidence="6 7">
    <name type="scientific">Paenibacillus sabuli</name>
    <dbReference type="NCBI Taxonomy" id="2772509"/>
    <lineage>
        <taxon>Bacteria</taxon>
        <taxon>Bacillati</taxon>
        <taxon>Bacillota</taxon>
        <taxon>Bacilli</taxon>
        <taxon>Bacillales</taxon>
        <taxon>Paenibacillaceae</taxon>
        <taxon>Paenibacillus</taxon>
    </lineage>
</organism>
<name>A0A927GRS6_9BACL</name>
<dbReference type="GO" id="GO:0003700">
    <property type="term" value="F:DNA-binding transcription factor activity"/>
    <property type="evidence" value="ECO:0007669"/>
    <property type="project" value="InterPro"/>
</dbReference>
<sequence length="733" mass="80775">MRHNSNRLLLSSLPAFFAVFFLLLVLILTGSGYLSRETLKRESLIMATFISSALDRELAAAERVVRHELLDKTRFLLLARLNPTHNSYYSTYELSVMLRELAQRHPLIDSIYVYRQADRTIQTRNVASTLERFGDAAYLQAVLSEPAAGQQWSAARAYREFEGQSPASVVSIALELPMLQQSGGAVVLNVSTAALTELVGRLSDPSSTRVTIRDGDGSPLLASGPEGIGTDAAFASAHTGYTVQLGYREGILHELLGTLTALYVAAGCVLTALGALWMIRSTKRHYEPIQSILSRLERMTGARGSGHAPREQFGFLEQELERMIERATAYEQQHREHAAIRRRSLCEALLAGDYAGSPEEARRELRAHGWRWPDGACVLALAEIDDYDGFVARYGKRDQALLKFAIYNVVLETTRGTPLGEPWMEWVSPSRIAVLHGDAGARPGSSDPAALRRAAAWIGAHLRLSVTIAVAPSAIDPCALDAAYRQAQRLLRYKRALGIGGVLGSEQLALADDTAALAVLVRTPEAAAAYRMAGPGWNPQCEEWLTRLRGLLIPAEEIELLVRGLLYHIGLELQRLPEPLLREWRERCAPSVERLLHGERTLEALCRELRTALIAAAQQLVASRLPAGDSTALDEVRAHIDRHYADPELSLAALGDAYGFSDKALSRQFKSRFGVGFLDYVMQRRLEAAKRLLEQSAEPIGHIAGQVGYPNALSFTRAFKRSVGVTPADYRRA</sequence>
<proteinExistence type="predicted"/>
<dbReference type="InterPro" id="IPR020449">
    <property type="entry name" value="Tscrpt_reg_AraC-type_HTH"/>
</dbReference>
<keyword evidence="4" id="KW-0812">Transmembrane</keyword>
<keyword evidence="3" id="KW-0804">Transcription</keyword>
<dbReference type="PRINTS" id="PR00032">
    <property type="entry name" value="HTHARAC"/>
</dbReference>
<keyword evidence="4" id="KW-0472">Membrane</keyword>
<dbReference type="RefSeq" id="WP_190918018.1">
    <property type="nucleotide sequence ID" value="NZ_JACXIZ010000020.1"/>
</dbReference>
<evidence type="ECO:0000256" key="1">
    <source>
        <dbReference type="ARBA" id="ARBA00023015"/>
    </source>
</evidence>
<dbReference type="Pfam" id="PF12833">
    <property type="entry name" value="HTH_18"/>
    <property type="match status" value="1"/>
</dbReference>
<dbReference type="Gene3D" id="1.10.10.60">
    <property type="entry name" value="Homeodomain-like"/>
    <property type="match status" value="2"/>
</dbReference>
<dbReference type="PANTHER" id="PTHR43280">
    <property type="entry name" value="ARAC-FAMILY TRANSCRIPTIONAL REGULATOR"/>
    <property type="match status" value="1"/>
</dbReference>
<keyword evidence="1" id="KW-0805">Transcription regulation</keyword>
<feature type="domain" description="HTH araC/xylS-type" evidence="5">
    <location>
        <begin position="634"/>
        <end position="733"/>
    </location>
</feature>
<evidence type="ECO:0000313" key="6">
    <source>
        <dbReference type="EMBL" id="MBD2845954.1"/>
    </source>
</evidence>